<protein>
    <submittedName>
        <fullName evidence="1">Uncharacterized protein</fullName>
    </submittedName>
</protein>
<proteinExistence type="predicted"/>
<comment type="caution">
    <text evidence="1">The sequence shown here is derived from an EMBL/GenBank/DDBJ whole genome shotgun (WGS) entry which is preliminary data.</text>
</comment>
<evidence type="ECO:0000313" key="2">
    <source>
        <dbReference type="Proteomes" id="UP000003544"/>
    </source>
</evidence>
<gene>
    <name evidence="1" type="ORF">MAMP_01095</name>
</gene>
<keyword evidence="2" id="KW-1185">Reference proteome</keyword>
<reference evidence="1 2" key="1">
    <citation type="journal article" date="2011" name="J. Bacteriol.">
        <title>Draft genome sequence of Methylophaga aminisulfidivorans MP T.</title>
        <authorList>
            <person name="Han G.H."/>
            <person name="Kim W."/>
            <person name="Chun J."/>
            <person name="Kim S.W."/>
        </authorList>
    </citation>
    <scope>NUCLEOTIDE SEQUENCE [LARGE SCALE GENOMIC DNA]</scope>
    <source>
        <strain evidence="2">MP(T)</strain>
    </source>
</reference>
<sequence length="48" mass="5623">MISQKPPFLISACWENRKILPLFREEKTVFKSEKSGQSLWAQQFSHIG</sequence>
<dbReference type="Proteomes" id="UP000003544">
    <property type="component" value="Unassembled WGS sequence"/>
</dbReference>
<organism evidence="1 2">
    <name type="scientific">Methylophaga aminisulfidivorans MP</name>
    <dbReference type="NCBI Taxonomy" id="1026882"/>
    <lineage>
        <taxon>Bacteria</taxon>
        <taxon>Pseudomonadati</taxon>
        <taxon>Pseudomonadota</taxon>
        <taxon>Gammaproteobacteria</taxon>
        <taxon>Thiotrichales</taxon>
        <taxon>Piscirickettsiaceae</taxon>
        <taxon>Methylophaga</taxon>
    </lineage>
</organism>
<evidence type="ECO:0000313" key="1">
    <source>
        <dbReference type="EMBL" id="EGL53459.1"/>
    </source>
</evidence>
<dbReference type="EMBL" id="AFIG01000003">
    <property type="protein sequence ID" value="EGL53459.1"/>
    <property type="molecule type" value="Genomic_DNA"/>
</dbReference>
<dbReference type="STRING" id="1026882.MAMP_01095"/>
<name>F5T333_9GAMM</name>
<dbReference type="AlphaFoldDB" id="F5T333"/>
<accession>F5T333</accession>